<protein>
    <submittedName>
        <fullName evidence="2">Uncharacterized protein</fullName>
    </submittedName>
</protein>
<feature type="region of interest" description="Disordered" evidence="1">
    <location>
        <begin position="177"/>
        <end position="196"/>
    </location>
</feature>
<evidence type="ECO:0000256" key="1">
    <source>
        <dbReference type="SAM" id="MobiDB-lite"/>
    </source>
</evidence>
<feature type="compositionally biased region" description="Low complexity" evidence="1">
    <location>
        <begin position="271"/>
        <end position="280"/>
    </location>
</feature>
<proteinExistence type="predicted"/>
<keyword evidence="3" id="KW-1185">Reference proteome</keyword>
<gene>
    <name evidence="2" type="ORF">PG991_002462</name>
</gene>
<reference evidence="2 3" key="1">
    <citation type="submission" date="2023-01" db="EMBL/GenBank/DDBJ databases">
        <title>Analysis of 21 Apiospora genomes using comparative genomics revels a genus with tremendous synthesis potential of carbohydrate active enzymes and secondary metabolites.</title>
        <authorList>
            <person name="Sorensen T."/>
        </authorList>
    </citation>
    <scope>NUCLEOTIDE SEQUENCE [LARGE SCALE GENOMIC DNA]</scope>
    <source>
        <strain evidence="2 3">CBS 20057</strain>
    </source>
</reference>
<feature type="region of interest" description="Disordered" evidence="1">
    <location>
        <begin position="114"/>
        <end position="147"/>
    </location>
</feature>
<organism evidence="2 3">
    <name type="scientific">Apiospora marii</name>
    <dbReference type="NCBI Taxonomy" id="335849"/>
    <lineage>
        <taxon>Eukaryota</taxon>
        <taxon>Fungi</taxon>
        <taxon>Dikarya</taxon>
        <taxon>Ascomycota</taxon>
        <taxon>Pezizomycotina</taxon>
        <taxon>Sordariomycetes</taxon>
        <taxon>Xylariomycetidae</taxon>
        <taxon>Amphisphaeriales</taxon>
        <taxon>Apiosporaceae</taxon>
        <taxon>Apiospora</taxon>
    </lineage>
</organism>
<feature type="region of interest" description="Disordered" evidence="1">
    <location>
        <begin position="318"/>
        <end position="337"/>
    </location>
</feature>
<feature type="region of interest" description="Disordered" evidence="1">
    <location>
        <begin position="271"/>
        <end position="294"/>
    </location>
</feature>
<evidence type="ECO:0000313" key="3">
    <source>
        <dbReference type="Proteomes" id="UP001396898"/>
    </source>
</evidence>
<comment type="caution">
    <text evidence="2">The sequence shown here is derived from an EMBL/GenBank/DDBJ whole genome shotgun (WGS) entry which is preliminary data.</text>
</comment>
<sequence>MEACCTSKDTLVPDPEIPPPPTQVPELVGDARFAEPPTQIPEVRRNEREAEDRAVIRVAIWRAEVNAAAASLEPLTSCACSLLTHRQPVTAWCPNCQKPLGGLEYKQFEDGRGLTRQQSGRKSIANVWPVQSPRDNTQQHRHRSEPRGTRHLFSINEFAVLGHKLLAKTKLNRVFGGGSRASKRAEPYVEPEYGGVPGSVAELEPEYDPLGNPRELSGPEAANHNPALEQHLMRRRPPAKLGDSVPKTEMYRSLRDNPGLYMEDRPSVSSLLDEWSSSSGDGAGRGGKPKLTLDATTARLRRAQILLYKTSGGPAICPDPTLARTTPNRDTTNTLGT</sequence>
<evidence type="ECO:0000313" key="2">
    <source>
        <dbReference type="EMBL" id="KAK8033064.1"/>
    </source>
</evidence>
<feature type="region of interest" description="Disordered" evidence="1">
    <location>
        <begin position="228"/>
        <end position="248"/>
    </location>
</feature>
<feature type="compositionally biased region" description="Polar residues" evidence="1">
    <location>
        <begin position="323"/>
        <end position="337"/>
    </location>
</feature>
<feature type="region of interest" description="Disordered" evidence="1">
    <location>
        <begin position="1"/>
        <end position="27"/>
    </location>
</feature>
<dbReference type="Proteomes" id="UP001396898">
    <property type="component" value="Unassembled WGS sequence"/>
</dbReference>
<dbReference type="EMBL" id="JAQQWI010000006">
    <property type="protein sequence ID" value="KAK8033064.1"/>
    <property type="molecule type" value="Genomic_DNA"/>
</dbReference>
<accession>A0ABR1SH44</accession>
<name>A0ABR1SH44_9PEZI</name>